<evidence type="ECO:0000256" key="1">
    <source>
        <dbReference type="SAM" id="MobiDB-lite"/>
    </source>
</evidence>
<evidence type="ECO:0000313" key="3">
    <source>
        <dbReference type="EMBL" id="GAV49834.1"/>
    </source>
</evidence>
<feature type="compositionally biased region" description="Basic and acidic residues" evidence="1">
    <location>
        <begin position="85"/>
        <end position="98"/>
    </location>
</feature>
<feature type="region of interest" description="Disordered" evidence="1">
    <location>
        <begin position="73"/>
        <end position="144"/>
    </location>
</feature>
<feature type="compositionally biased region" description="Basic and acidic residues" evidence="1">
    <location>
        <begin position="505"/>
        <end position="514"/>
    </location>
</feature>
<feature type="region of interest" description="Disordered" evidence="1">
    <location>
        <begin position="473"/>
        <end position="514"/>
    </location>
</feature>
<dbReference type="PANTHER" id="PTHR12963">
    <property type="entry name" value="THYROID RECEPTOR INTERACTING PROTEIN RELATED"/>
    <property type="match status" value="1"/>
</dbReference>
<dbReference type="GO" id="GO:0045893">
    <property type="term" value="P:positive regulation of DNA-templated transcription"/>
    <property type="evidence" value="ECO:0007669"/>
    <property type="project" value="TreeGrafter"/>
</dbReference>
<comment type="caution">
    <text evidence="3">The sequence shown here is derived from an EMBL/GenBank/DDBJ whole genome shotgun (WGS) entry which is preliminary data.</text>
</comment>
<dbReference type="AlphaFoldDB" id="A0A1Q3A282"/>
<feature type="compositionally biased region" description="Basic and acidic residues" evidence="1">
    <location>
        <begin position="479"/>
        <end position="495"/>
    </location>
</feature>
<dbReference type="GO" id="GO:0072344">
    <property type="term" value="P:rescue of stalled ribosome"/>
    <property type="evidence" value="ECO:0007669"/>
    <property type="project" value="InterPro"/>
</dbReference>
<feature type="compositionally biased region" description="Acidic residues" evidence="1">
    <location>
        <begin position="423"/>
        <end position="433"/>
    </location>
</feature>
<evidence type="ECO:0000313" key="4">
    <source>
        <dbReference type="Proteomes" id="UP000187013"/>
    </source>
</evidence>
<name>A0A1Q3A282_ZYGRO</name>
<dbReference type="InterPro" id="IPR039128">
    <property type="entry name" value="TRIP4-like"/>
</dbReference>
<feature type="region of interest" description="Disordered" evidence="1">
    <location>
        <begin position="445"/>
        <end position="464"/>
    </location>
</feature>
<dbReference type="Pfam" id="PF06221">
    <property type="entry name" value="zf-C2HC5"/>
    <property type="match status" value="1"/>
</dbReference>
<dbReference type="OrthoDB" id="338816at2759"/>
<feature type="domain" description="TRIP4/RQT4 C2HC5-type zinc finger" evidence="2">
    <location>
        <begin position="170"/>
        <end position="221"/>
    </location>
</feature>
<evidence type="ECO:0000259" key="2">
    <source>
        <dbReference type="Pfam" id="PF06221"/>
    </source>
</evidence>
<dbReference type="GO" id="GO:0008270">
    <property type="term" value="F:zinc ion binding"/>
    <property type="evidence" value="ECO:0007669"/>
    <property type="project" value="InterPro"/>
</dbReference>
<feature type="region of interest" description="Disordered" evidence="1">
    <location>
        <begin position="286"/>
        <end position="308"/>
    </location>
</feature>
<proteinExistence type="predicted"/>
<dbReference type="GO" id="GO:0005634">
    <property type="term" value="C:nucleus"/>
    <property type="evidence" value="ECO:0007669"/>
    <property type="project" value="InterPro"/>
</dbReference>
<feature type="compositionally biased region" description="Basic and acidic residues" evidence="1">
    <location>
        <begin position="412"/>
        <end position="422"/>
    </location>
</feature>
<reference evidence="3 4" key="1">
    <citation type="submission" date="2016-08" db="EMBL/GenBank/DDBJ databases">
        <title>Draft genome sequence of allopolyploid Zygosaccharomyces rouxii.</title>
        <authorList>
            <person name="Watanabe J."/>
            <person name="Uehara K."/>
            <person name="Mogi Y."/>
            <person name="Tsukioka Y."/>
        </authorList>
    </citation>
    <scope>NUCLEOTIDE SEQUENCE [LARGE SCALE GENOMIC DNA]</scope>
    <source>
        <strain evidence="3 4">NBRC 110957</strain>
    </source>
</reference>
<gene>
    <name evidence="3" type="ORF">ZYGR_0R00760</name>
</gene>
<feature type="region of interest" description="Disordered" evidence="1">
    <location>
        <begin position="231"/>
        <end position="257"/>
    </location>
</feature>
<sequence length="514" mass="58845">MTKLQAVEYAVIKIPDILPLQESEVRALCDQLLTSSNGNPDRIAEGFLDILGHSDLSFDFVIGFNNLLSAEEQKPAVESQPKIPPPKESKKPVYRERSTPSLPSEHLSKKNNSSNSKSSNSNSNNNNTNSQDKKNQKEKKNQKGQLLREIEQVSKFLEQEPNPNDVQKFACNCQGSRHPLFEAAPNCLSCGKIICIREGLHLSGCSHCGQDFISLEERFKILQLLKQEKEELENGSARPPEPTEKQRAGKNKAGKSYKISTGIGTNLFTEQDKLFDLLERQKEREKKREKVLRTKEDEQKQEEQNKIVQEREASLDPELAQAQDRLDKLLYFQDTSAERTKIIDNVSDFSMANDSNQWGSARERALMLKKQQRNLRKWQKLENERNGRRDKYVVSMDIGPNGKVTMKEVHKDRGGAVAHSDEEISDVSDEEDARDLKTIHALKDEIESDRRQKGSKLESNTWDYERDKKQFKRPVYIGKDTEDVSKSAKQQQDHARKPRVQADGSDEHFWDKLV</sequence>
<feature type="compositionally biased region" description="Basic and acidic residues" evidence="1">
    <location>
        <begin position="445"/>
        <end position="456"/>
    </location>
</feature>
<dbReference type="PANTHER" id="PTHR12963:SF4">
    <property type="entry name" value="ACTIVATING SIGNAL COINTEGRATOR 1"/>
    <property type="match status" value="1"/>
</dbReference>
<dbReference type="GO" id="GO:0180022">
    <property type="term" value="C:RQC-trigger complex"/>
    <property type="evidence" value="ECO:0007669"/>
    <property type="project" value="InterPro"/>
</dbReference>
<feature type="region of interest" description="Disordered" evidence="1">
    <location>
        <begin position="412"/>
        <end position="434"/>
    </location>
</feature>
<accession>A0A1Q3A282</accession>
<organism evidence="3 4">
    <name type="scientific">Zygosaccharomyces rouxii</name>
    <dbReference type="NCBI Taxonomy" id="4956"/>
    <lineage>
        <taxon>Eukaryota</taxon>
        <taxon>Fungi</taxon>
        <taxon>Dikarya</taxon>
        <taxon>Ascomycota</taxon>
        <taxon>Saccharomycotina</taxon>
        <taxon>Saccharomycetes</taxon>
        <taxon>Saccharomycetales</taxon>
        <taxon>Saccharomycetaceae</taxon>
        <taxon>Zygosaccharomyces</taxon>
    </lineage>
</organism>
<protein>
    <recommendedName>
        <fullName evidence="2">TRIP4/RQT4 C2HC5-type zinc finger domain-containing protein</fullName>
    </recommendedName>
</protein>
<dbReference type="EMBL" id="BDGX01000018">
    <property type="protein sequence ID" value="GAV49834.1"/>
    <property type="molecule type" value="Genomic_DNA"/>
</dbReference>
<dbReference type="InterPro" id="IPR009349">
    <property type="entry name" value="TRIP4/RQT4_C2HC5_Znf"/>
</dbReference>
<feature type="compositionally biased region" description="Low complexity" evidence="1">
    <location>
        <begin position="110"/>
        <end position="130"/>
    </location>
</feature>
<dbReference type="Proteomes" id="UP000187013">
    <property type="component" value="Unassembled WGS sequence"/>
</dbReference>
<feature type="compositionally biased region" description="Basic and acidic residues" evidence="1">
    <location>
        <begin position="131"/>
        <end position="144"/>
    </location>
</feature>
<dbReference type="eggNOG" id="KOG2845">
    <property type="taxonomic scope" value="Eukaryota"/>
</dbReference>